<dbReference type="OrthoDB" id="10250783at2759"/>
<dbReference type="PANTHER" id="PTHR43016">
    <property type="entry name" value="PRESEQUENCE PROTEASE"/>
    <property type="match status" value="1"/>
</dbReference>
<dbReference type="InterPro" id="IPR055130">
    <property type="entry name" value="PreP_C"/>
</dbReference>
<evidence type="ECO:0000256" key="10">
    <source>
        <dbReference type="ARBA" id="ARBA00023128"/>
    </source>
</evidence>
<evidence type="ECO:0000256" key="11">
    <source>
        <dbReference type="SAM" id="Coils"/>
    </source>
</evidence>
<evidence type="ECO:0000256" key="6">
    <source>
        <dbReference type="ARBA" id="ARBA00022723"/>
    </source>
</evidence>
<feature type="coiled-coil region" evidence="11">
    <location>
        <begin position="474"/>
        <end position="524"/>
    </location>
</feature>
<keyword evidence="5" id="KW-0645">Protease</keyword>
<gene>
    <name evidence="14" type="ORF">TASK_LOCUS8010</name>
</gene>
<keyword evidence="15" id="KW-1185">Reference proteome</keyword>
<evidence type="ECO:0000256" key="7">
    <source>
        <dbReference type="ARBA" id="ARBA00022801"/>
    </source>
</evidence>
<dbReference type="AlphaFoldDB" id="A0A0R3WBI9"/>
<keyword evidence="6" id="KW-0479">Metal-binding</keyword>
<reference evidence="16" key="1">
    <citation type="submission" date="2017-02" db="UniProtKB">
        <authorList>
            <consortium name="WormBaseParasite"/>
        </authorList>
    </citation>
    <scope>IDENTIFICATION</scope>
</reference>
<dbReference type="GO" id="GO:0005759">
    <property type="term" value="C:mitochondrial matrix"/>
    <property type="evidence" value="ECO:0007669"/>
    <property type="project" value="TreeGrafter"/>
</dbReference>
<dbReference type="FunFam" id="3.30.830.10:FF:000011">
    <property type="entry name" value="Presequence protease, mitochondrial"/>
    <property type="match status" value="1"/>
</dbReference>
<comment type="cofactor">
    <cofactor evidence="1">
        <name>Zn(2+)</name>
        <dbReference type="ChEBI" id="CHEBI:29105"/>
    </cofactor>
</comment>
<evidence type="ECO:0000256" key="3">
    <source>
        <dbReference type="ARBA" id="ARBA00007575"/>
    </source>
</evidence>
<dbReference type="Pfam" id="PF08367">
    <property type="entry name" value="M16C_assoc"/>
    <property type="match status" value="1"/>
</dbReference>
<keyword evidence="9" id="KW-0482">Metalloprotease</keyword>
<accession>A0A0R3WBI9</accession>
<dbReference type="Pfam" id="PF00675">
    <property type="entry name" value="Peptidase_M16"/>
    <property type="match status" value="1"/>
</dbReference>
<organism evidence="16">
    <name type="scientific">Taenia asiatica</name>
    <name type="common">Asian tapeworm</name>
    <dbReference type="NCBI Taxonomy" id="60517"/>
    <lineage>
        <taxon>Eukaryota</taxon>
        <taxon>Metazoa</taxon>
        <taxon>Spiralia</taxon>
        <taxon>Lophotrochozoa</taxon>
        <taxon>Platyhelminthes</taxon>
        <taxon>Cestoda</taxon>
        <taxon>Eucestoda</taxon>
        <taxon>Cyclophyllidea</taxon>
        <taxon>Taeniidae</taxon>
        <taxon>Taenia</taxon>
    </lineage>
</organism>
<reference evidence="14 15" key="2">
    <citation type="submission" date="2018-11" db="EMBL/GenBank/DDBJ databases">
        <authorList>
            <consortium name="Pathogen Informatics"/>
        </authorList>
    </citation>
    <scope>NUCLEOTIDE SEQUENCE [LARGE SCALE GENOMIC DNA]</scope>
</reference>
<feature type="domain" description="Peptidase M16C associated" evidence="13">
    <location>
        <begin position="473"/>
        <end position="728"/>
    </location>
</feature>
<dbReference type="FunFam" id="3.30.830.10:FF:000009">
    <property type="entry name" value="Presequence protease, mitochondrial"/>
    <property type="match status" value="1"/>
</dbReference>
<dbReference type="SMART" id="SM01264">
    <property type="entry name" value="M16C_associated"/>
    <property type="match status" value="1"/>
</dbReference>
<dbReference type="Proteomes" id="UP000282613">
    <property type="component" value="Unassembled WGS sequence"/>
</dbReference>
<dbReference type="InterPro" id="IPR011765">
    <property type="entry name" value="Pept_M16_N"/>
</dbReference>
<evidence type="ECO:0000256" key="2">
    <source>
        <dbReference type="ARBA" id="ARBA00004173"/>
    </source>
</evidence>
<keyword evidence="7" id="KW-0378">Hydrolase</keyword>
<keyword evidence="8" id="KW-0862">Zinc</keyword>
<evidence type="ECO:0000256" key="8">
    <source>
        <dbReference type="ARBA" id="ARBA00022833"/>
    </source>
</evidence>
<evidence type="ECO:0000313" key="14">
    <source>
        <dbReference type="EMBL" id="VDK39405.1"/>
    </source>
</evidence>
<dbReference type="InterPro" id="IPR011249">
    <property type="entry name" value="Metalloenz_LuxS/M16"/>
</dbReference>
<dbReference type="Gene3D" id="3.30.830.10">
    <property type="entry name" value="Metalloenzyme, LuxS/M16 peptidase-like"/>
    <property type="match status" value="4"/>
</dbReference>
<feature type="region of interest" description="Disordered" evidence="12">
    <location>
        <begin position="1007"/>
        <end position="1030"/>
    </location>
</feature>
<evidence type="ECO:0000256" key="5">
    <source>
        <dbReference type="ARBA" id="ARBA00022670"/>
    </source>
</evidence>
<dbReference type="InterPro" id="IPR013578">
    <property type="entry name" value="Peptidase_M16C_assoc"/>
</dbReference>
<keyword evidence="11" id="KW-0175">Coiled coil</keyword>
<dbReference type="SUPFAM" id="SSF63411">
    <property type="entry name" value="LuxS/MPP-like metallohydrolase"/>
    <property type="match status" value="4"/>
</dbReference>
<sequence length="1030" mass="114506">MAGKLAALSCGNVVRGFRMLKTFNIDEFCLFVIQMHHEKSGANLIHLLRDDPNRTFGVQFRTTPYDDSGLPHILEHTVLCGSQKYPVRDPFFKMLRRSQATFMNAYTASDWTMYPFSTMNETDYQNLLSVYVDAAFFPNLSKMDFMQEGWRLEPESLCDSSSKLLLKGVVYNEMKGVFSNSLNLLAQTVENNLLPVSYGHVSGGHPDAIPSLSLEALKKFHSTFYHPSNATFYTYGNIELEECLEALDIECLSKFTAQPASPQVPLEPRWTEPRRIKLTCQPDPTLADPSRSNVVSVSFALMDICDIYTNFALSIALCLLIEGDSAPLYRGLIESGLGLDWTPPIHGMDRGTRTTCFHVGLQGVQSGADIERVEAAVMEILAQTVKTGFPKERVEAVLHRQEIALREDSARFGLQVILGLAGVVNHGGDVQTALSVQQMVDRFKSELAADPEMLQKLISRYLLQNPHRLCVVMLPDAEFEAKQKVEEAQRLEKAVGGMSTEEKEEALKEARELAERQKNQTKEDASCLPCLSLLDIPPKCRLEPFTEMQIGETSVNLNQAPTNGIVYLHALANISDLPQDLLIYLPIFASLFSQLGADGLTYQEMDLLQELHTGSLCASPHAIAGLSVPEAETKPCARHVHISAYCLADRVPRMLELLYKRLSANDWCDRARISTLLAADAASQWSANALSHSAHCFAMRRASANLCSLGRISEVWSGVEQAAFMRLLAAGQLTCSDVAERDRAFDDFVAKMRAIADHLLLRQARLRFSLHGEEENLAPACKQLEAFLSALPLKVVEEGEVKLTPDPPALKSKNVFVALPYSVHYTSLALPAPYYASPEFPAYRVLSKLLNSAFLHTAIRERGGAYGGGCCVSPGQFAFYSYRDPSARATLRIFEESLDFALSNEFKEQEIVEAKLSVFQEIEPSELMESFLANVFDFVEQLDSPVSAGSRGLHVFLTGIDDEERQTQRERLFTVDGVAIKQAAQSLHDQLACAERVGRAVLGPRSAEMEENRRGEQKQEWGVVDLSQLD</sequence>
<dbReference type="WBParaSite" id="TASK_0000800901-mRNA-1">
    <property type="protein sequence ID" value="TASK_0000800901-mRNA-1"/>
    <property type="gene ID" value="TASK_0000800901"/>
</dbReference>
<keyword evidence="10" id="KW-0496">Mitochondrion</keyword>
<dbReference type="GO" id="GO:0046872">
    <property type="term" value="F:metal ion binding"/>
    <property type="evidence" value="ECO:0007669"/>
    <property type="project" value="UniProtKB-KW"/>
</dbReference>
<dbReference type="Pfam" id="PF05193">
    <property type="entry name" value="Peptidase_M16_C"/>
    <property type="match status" value="1"/>
</dbReference>
<dbReference type="EMBL" id="UYRS01018714">
    <property type="protein sequence ID" value="VDK39405.1"/>
    <property type="molecule type" value="Genomic_DNA"/>
</dbReference>
<dbReference type="Pfam" id="PF22516">
    <property type="entry name" value="PreP_C"/>
    <property type="match status" value="1"/>
</dbReference>
<evidence type="ECO:0000256" key="12">
    <source>
        <dbReference type="SAM" id="MobiDB-lite"/>
    </source>
</evidence>
<evidence type="ECO:0000313" key="15">
    <source>
        <dbReference type="Proteomes" id="UP000282613"/>
    </source>
</evidence>
<dbReference type="GO" id="GO:0016485">
    <property type="term" value="P:protein processing"/>
    <property type="evidence" value="ECO:0007669"/>
    <property type="project" value="TreeGrafter"/>
</dbReference>
<dbReference type="PANTHER" id="PTHR43016:SF13">
    <property type="entry name" value="PRESEQUENCE PROTEASE, MITOCHONDRIAL"/>
    <property type="match status" value="1"/>
</dbReference>
<proteinExistence type="inferred from homology"/>
<dbReference type="STRING" id="60517.A0A0R3WBI9"/>
<dbReference type="InterPro" id="IPR007863">
    <property type="entry name" value="Peptidase_M16_C"/>
</dbReference>
<evidence type="ECO:0000313" key="16">
    <source>
        <dbReference type="WBParaSite" id="TASK_0000800901-mRNA-1"/>
    </source>
</evidence>
<comment type="similarity">
    <text evidence="3">Belongs to the peptidase M16 family. PreP subfamily.</text>
</comment>
<evidence type="ECO:0000256" key="4">
    <source>
        <dbReference type="ARBA" id="ARBA00020167"/>
    </source>
</evidence>
<evidence type="ECO:0000259" key="13">
    <source>
        <dbReference type="SMART" id="SM01264"/>
    </source>
</evidence>
<comment type="subcellular location">
    <subcellularLocation>
        <location evidence="2">Mitochondrion</location>
    </subcellularLocation>
</comment>
<protein>
    <recommendedName>
        <fullName evidence="4">Presequence protease, mitochondrial</fullName>
    </recommendedName>
</protein>
<evidence type="ECO:0000256" key="9">
    <source>
        <dbReference type="ARBA" id="ARBA00023049"/>
    </source>
</evidence>
<evidence type="ECO:0000256" key="1">
    <source>
        <dbReference type="ARBA" id="ARBA00001947"/>
    </source>
</evidence>
<dbReference type="GO" id="GO:0004222">
    <property type="term" value="F:metalloendopeptidase activity"/>
    <property type="evidence" value="ECO:0007669"/>
    <property type="project" value="TreeGrafter"/>
</dbReference>
<name>A0A0R3WBI9_TAEAS</name>
<feature type="compositionally biased region" description="Basic and acidic residues" evidence="12">
    <location>
        <begin position="1007"/>
        <end position="1019"/>
    </location>
</feature>